<dbReference type="EMBL" id="QWKP01000216">
    <property type="protein sequence ID" value="RHA38200.1"/>
    <property type="molecule type" value="Genomic_DNA"/>
</dbReference>
<dbReference type="InterPro" id="IPR049445">
    <property type="entry name" value="TetR_SbtR-like_C"/>
</dbReference>
<dbReference type="Gene3D" id="1.10.357.10">
    <property type="entry name" value="Tetracycline Repressor, domain 2"/>
    <property type="match status" value="1"/>
</dbReference>
<dbReference type="OrthoDB" id="3192968at2"/>
<reference evidence="6 7" key="1">
    <citation type="submission" date="2018-08" db="EMBL/GenBank/DDBJ databases">
        <title>Cellulomonas rhizosphaerae sp. nov., a novel actinomycete isolated from soil.</title>
        <authorList>
            <person name="Tian Y."/>
        </authorList>
    </citation>
    <scope>NUCLEOTIDE SEQUENCE [LARGE SCALE GENOMIC DNA]</scope>
    <source>
        <strain evidence="6 7">NEAU-TCZ24</strain>
    </source>
</reference>
<accession>A0A413RIN2</accession>
<keyword evidence="3" id="KW-0804">Transcription</keyword>
<dbReference type="GO" id="GO:0000976">
    <property type="term" value="F:transcription cis-regulatory region binding"/>
    <property type="evidence" value="ECO:0007669"/>
    <property type="project" value="TreeGrafter"/>
</dbReference>
<sequence>MGSPLRADAARNREKLLVAAIDAFGSDGADVPLETIAARAGVGVGTLYRHFANRDALVEAAYRQEVGALCDAAPDLLERHDHAVDALREWSVRFVHYVATKRGMGAALRSAAGSDAMLFSETRERIVGALALLLAAGAADGSTRPDADPDDLWLAMGGVWNIPLGDAWEGQVRRLLDLVIDGLRYGARTPA</sequence>
<dbReference type="InterPro" id="IPR050109">
    <property type="entry name" value="HTH-type_TetR-like_transc_reg"/>
</dbReference>
<evidence type="ECO:0000256" key="1">
    <source>
        <dbReference type="ARBA" id="ARBA00023015"/>
    </source>
</evidence>
<feature type="domain" description="HTH tetR-type" evidence="5">
    <location>
        <begin position="10"/>
        <end position="69"/>
    </location>
</feature>
<dbReference type="InterPro" id="IPR009057">
    <property type="entry name" value="Homeodomain-like_sf"/>
</dbReference>
<dbReference type="InterPro" id="IPR036271">
    <property type="entry name" value="Tet_transcr_reg_TetR-rel_C_sf"/>
</dbReference>
<evidence type="ECO:0000313" key="6">
    <source>
        <dbReference type="EMBL" id="RHA38200.1"/>
    </source>
</evidence>
<dbReference type="Proteomes" id="UP000283374">
    <property type="component" value="Unassembled WGS sequence"/>
</dbReference>
<keyword evidence="2 4" id="KW-0238">DNA-binding</keyword>
<dbReference type="Pfam" id="PF21597">
    <property type="entry name" value="TetR_C_43"/>
    <property type="match status" value="1"/>
</dbReference>
<dbReference type="PROSITE" id="PS50977">
    <property type="entry name" value="HTH_TETR_2"/>
    <property type="match status" value="1"/>
</dbReference>
<dbReference type="SUPFAM" id="SSF48498">
    <property type="entry name" value="Tetracyclin repressor-like, C-terminal domain"/>
    <property type="match status" value="1"/>
</dbReference>
<dbReference type="PANTHER" id="PTHR30055">
    <property type="entry name" value="HTH-TYPE TRANSCRIPTIONAL REGULATOR RUTR"/>
    <property type="match status" value="1"/>
</dbReference>
<feature type="DNA-binding region" description="H-T-H motif" evidence="4">
    <location>
        <begin position="32"/>
        <end position="51"/>
    </location>
</feature>
<comment type="caution">
    <text evidence="6">The sequence shown here is derived from an EMBL/GenBank/DDBJ whole genome shotgun (WGS) entry which is preliminary data.</text>
</comment>
<dbReference type="PRINTS" id="PR00455">
    <property type="entry name" value="HTHTETR"/>
</dbReference>
<dbReference type="GO" id="GO:0003700">
    <property type="term" value="F:DNA-binding transcription factor activity"/>
    <property type="evidence" value="ECO:0007669"/>
    <property type="project" value="TreeGrafter"/>
</dbReference>
<dbReference type="AlphaFoldDB" id="A0A413RIN2"/>
<evidence type="ECO:0000313" key="7">
    <source>
        <dbReference type="Proteomes" id="UP000283374"/>
    </source>
</evidence>
<evidence type="ECO:0000256" key="3">
    <source>
        <dbReference type="ARBA" id="ARBA00023163"/>
    </source>
</evidence>
<protein>
    <submittedName>
        <fullName evidence="6">TetR/AcrR family transcriptional regulator</fullName>
    </submittedName>
</protein>
<evidence type="ECO:0000256" key="2">
    <source>
        <dbReference type="ARBA" id="ARBA00023125"/>
    </source>
</evidence>
<organism evidence="6 7">
    <name type="scientific">Cellulomonas rhizosphaerae</name>
    <dbReference type="NCBI Taxonomy" id="2293719"/>
    <lineage>
        <taxon>Bacteria</taxon>
        <taxon>Bacillati</taxon>
        <taxon>Actinomycetota</taxon>
        <taxon>Actinomycetes</taxon>
        <taxon>Micrococcales</taxon>
        <taxon>Cellulomonadaceae</taxon>
        <taxon>Cellulomonas</taxon>
    </lineage>
</organism>
<proteinExistence type="predicted"/>
<dbReference type="InterPro" id="IPR001647">
    <property type="entry name" value="HTH_TetR"/>
</dbReference>
<keyword evidence="1" id="KW-0805">Transcription regulation</keyword>
<dbReference type="Pfam" id="PF00440">
    <property type="entry name" value="TetR_N"/>
    <property type="match status" value="1"/>
</dbReference>
<dbReference type="SUPFAM" id="SSF46689">
    <property type="entry name" value="Homeodomain-like"/>
    <property type="match status" value="1"/>
</dbReference>
<dbReference type="RefSeq" id="WP_118768213.1">
    <property type="nucleotide sequence ID" value="NZ_QWKP01000216.1"/>
</dbReference>
<keyword evidence="7" id="KW-1185">Reference proteome</keyword>
<gene>
    <name evidence="6" type="ORF">D1825_14980</name>
</gene>
<name>A0A413RIN2_9CELL</name>
<evidence type="ECO:0000256" key="4">
    <source>
        <dbReference type="PROSITE-ProRule" id="PRU00335"/>
    </source>
</evidence>
<evidence type="ECO:0000259" key="5">
    <source>
        <dbReference type="PROSITE" id="PS50977"/>
    </source>
</evidence>
<dbReference type="PANTHER" id="PTHR30055:SF234">
    <property type="entry name" value="HTH-TYPE TRANSCRIPTIONAL REGULATOR BETI"/>
    <property type="match status" value="1"/>
</dbReference>